<proteinExistence type="inferred from homology"/>
<dbReference type="InterPro" id="IPR029058">
    <property type="entry name" value="AB_hydrolase_fold"/>
</dbReference>
<evidence type="ECO:0000256" key="4">
    <source>
        <dbReference type="SAM" id="SignalP"/>
    </source>
</evidence>
<feature type="domain" description="Peptidase S33 tripeptidyl aminopeptidase-like C-terminal" evidence="5">
    <location>
        <begin position="397"/>
        <end position="499"/>
    </location>
</feature>
<keyword evidence="3 6" id="KW-0378">Hydrolase</keyword>
<accession>A0A6F8XN37</accession>
<evidence type="ECO:0000256" key="2">
    <source>
        <dbReference type="ARBA" id="ARBA00022729"/>
    </source>
</evidence>
<dbReference type="Gene3D" id="3.40.50.1820">
    <property type="entry name" value="alpha/beta hydrolase"/>
    <property type="match status" value="1"/>
</dbReference>
<dbReference type="KEGG" id="pfla:Pflav_016190"/>
<dbReference type="GO" id="GO:0016787">
    <property type="term" value="F:hydrolase activity"/>
    <property type="evidence" value="ECO:0007669"/>
    <property type="project" value="UniProtKB-KW"/>
</dbReference>
<dbReference type="InterPro" id="IPR051601">
    <property type="entry name" value="Serine_prot/Carboxylest_S33"/>
</dbReference>
<reference evidence="6 7" key="2">
    <citation type="submission" date="2020-03" db="EMBL/GenBank/DDBJ databases">
        <authorList>
            <person name="Ichikawa N."/>
            <person name="Kimura A."/>
            <person name="Kitahashi Y."/>
            <person name="Uohara A."/>
        </authorList>
    </citation>
    <scope>NUCLEOTIDE SEQUENCE [LARGE SCALE GENOMIC DNA]</scope>
    <source>
        <strain evidence="6 7">NBRC 107702</strain>
    </source>
</reference>
<dbReference type="PANTHER" id="PTHR43248">
    <property type="entry name" value="2-SUCCINYL-6-HYDROXY-2,4-CYCLOHEXADIENE-1-CARBOXYLATE SYNTHASE"/>
    <property type="match status" value="1"/>
</dbReference>
<feature type="chain" id="PRO_5026060423" evidence="4">
    <location>
        <begin position="23"/>
        <end position="503"/>
    </location>
</feature>
<keyword evidence="2 4" id="KW-0732">Signal</keyword>
<dbReference type="PROSITE" id="PS51257">
    <property type="entry name" value="PROKAR_LIPOPROTEIN"/>
    <property type="match status" value="1"/>
</dbReference>
<evidence type="ECO:0000259" key="5">
    <source>
        <dbReference type="Pfam" id="PF08386"/>
    </source>
</evidence>
<sequence length="503" mass="53446">MERRRGVGLGLALTVTVGCAVAAVPIATAGQSRGTGVPAWGACPSEVAATSPAIQCTTVPVPLDYRNPAGTTIDLTISRIASVNPQKRRGVLLLNPGGPGLAGLDMPAQLVNRGIPASVLDAYDLIGMDTRGIGHSAPVDCRFTVEQGYPGNVPPWAKDAATVAADAQAARSVAEQCAANDADGRMAHISTANTARDLDRIRAALGEEKASFFGLSYGSALGAAYASMFPATTDRVIIDSNLGDTALTRAALRRFGLGAEQAFPDFARWAAERHTAYGLGRTPTEVRNTYFAIGEQLDREPIPGLDGRVFRQYVFLGLYNDTTYPLLAQLWQSLKASDEAAAKRLMTTRSGLPAPNAQPIPSSNAFSAFLAVTCNDSDWAGSVEAYQRSVVEDRERYPVFGAASGNINACAFWSLGPSEPQVKINDRGPANILIMQNRRDAATPLQGGQIYRREFAKRSRLVTVDDNRHGVYVYGGNACALIVGTAWLVDGKLPRDTDCAASR</sequence>
<dbReference type="SUPFAM" id="SSF53474">
    <property type="entry name" value="alpha/beta-Hydrolases"/>
    <property type="match status" value="1"/>
</dbReference>
<dbReference type="InterPro" id="IPR013595">
    <property type="entry name" value="Pept_S33_TAP-like_C"/>
</dbReference>
<comment type="similarity">
    <text evidence="1">Belongs to the peptidase S33 family.</text>
</comment>
<feature type="signal peptide" evidence="4">
    <location>
        <begin position="1"/>
        <end position="22"/>
    </location>
</feature>
<protein>
    <submittedName>
        <fullName evidence="6">Alpha/beta hydrolase</fullName>
    </submittedName>
</protein>
<dbReference type="Pfam" id="PF08386">
    <property type="entry name" value="Abhydrolase_4"/>
    <property type="match status" value="1"/>
</dbReference>
<organism evidence="6 7">
    <name type="scientific">Phytohabitans flavus</name>
    <dbReference type="NCBI Taxonomy" id="1076124"/>
    <lineage>
        <taxon>Bacteria</taxon>
        <taxon>Bacillati</taxon>
        <taxon>Actinomycetota</taxon>
        <taxon>Actinomycetes</taxon>
        <taxon>Micromonosporales</taxon>
        <taxon>Micromonosporaceae</taxon>
    </lineage>
</organism>
<evidence type="ECO:0000256" key="3">
    <source>
        <dbReference type="ARBA" id="ARBA00022801"/>
    </source>
</evidence>
<evidence type="ECO:0000313" key="6">
    <source>
        <dbReference type="EMBL" id="BCB75209.1"/>
    </source>
</evidence>
<evidence type="ECO:0000256" key="1">
    <source>
        <dbReference type="ARBA" id="ARBA00010088"/>
    </source>
</evidence>
<evidence type="ECO:0000313" key="7">
    <source>
        <dbReference type="Proteomes" id="UP000502508"/>
    </source>
</evidence>
<dbReference type="EMBL" id="AP022870">
    <property type="protein sequence ID" value="BCB75209.1"/>
    <property type="molecule type" value="Genomic_DNA"/>
</dbReference>
<dbReference type="RefSeq" id="WP_173034864.1">
    <property type="nucleotide sequence ID" value="NZ_AP022870.1"/>
</dbReference>
<gene>
    <name evidence="6" type="ORF">Pflav_016190</name>
</gene>
<dbReference type="Proteomes" id="UP000502508">
    <property type="component" value="Chromosome"/>
</dbReference>
<dbReference type="PANTHER" id="PTHR43248:SF29">
    <property type="entry name" value="TRIPEPTIDYL AMINOPEPTIDASE"/>
    <property type="match status" value="1"/>
</dbReference>
<name>A0A6F8XN37_9ACTN</name>
<dbReference type="AlphaFoldDB" id="A0A6F8XN37"/>
<reference evidence="6 7" key="1">
    <citation type="submission" date="2020-03" db="EMBL/GenBank/DDBJ databases">
        <title>Whole genome shotgun sequence of Phytohabitans flavus NBRC 107702.</title>
        <authorList>
            <person name="Komaki H."/>
            <person name="Tamura T."/>
        </authorList>
    </citation>
    <scope>NUCLEOTIDE SEQUENCE [LARGE SCALE GENOMIC DNA]</scope>
    <source>
        <strain evidence="6 7">NBRC 107702</strain>
    </source>
</reference>
<keyword evidence="7" id="KW-1185">Reference proteome</keyword>